<organism evidence="1 2">
    <name type="scientific">Hymenobacter caeli</name>
    <dbReference type="NCBI Taxonomy" id="2735894"/>
    <lineage>
        <taxon>Bacteria</taxon>
        <taxon>Pseudomonadati</taxon>
        <taxon>Bacteroidota</taxon>
        <taxon>Cytophagia</taxon>
        <taxon>Cytophagales</taxon>
        <taxon>Hymenobacteraceae</taxon>
        <taxon>Hymenobacter</taxon>
    </lineage>
</organism>
<evidence type="ECO:0000313" key="1">
    <source>
        <dbReference type="EMBL" id="NRT20599.1"/>
    </source>
</evidence>
<dbReference type="EMBL" id="JABSNP010000018">
    <property type="protein sequence ID" value="NRT20599.1"/>
    <property type="molecule type" value="Genomic_DNA"/>
</dbReference>
<protein>
    <submittedName>
        <fullName evidence="1">Uncharacterized protein</fullName>
    </submittedName>
</protein>
<dbReference type="Proteomes" id="UP000779507">
    <property type="component" value="Unassembled WGS sequence"/>
</dbReference>
<sequence>MRLDLEQQFIKRFVLRAKQDRYLGFIENPKRRGTFLGMLYHGQDLDTRRFQDLRGAGIYETDAILEKAHSLKNGDKCYIISVNKELDGQEMSLTEAIKKIINREGTLLLFGDVVGAYWQGEPPYNRYLSL</sequence>
<gene>
    <name evidence="1" type="ORF">HNP98_003443</name>
</gene>
<evidence type="ECO:0000313" key="2">
    <source>
        <dbReference type="Proteomes" id="UP000779507"/>
    </source>
</evidence>
<name>A0ABX2FWB7_9BACT</name>
<reference evidence="1 2" key="1">
    <citation type="submission" date="2020-05" db="EMBL/GenBank/DDBJ databases">
        <title>Genomic Encyclopedia of Type Strains, Phase IV (KMG-V): Genome sequencing to study the core and pangenomes of soil and plant-associated prokaryotes.</title>
        <authorList>
            <person name="Whitman W."/>
        </authorList>
    </citation>
    <scope>NUCLEOTIDE SEQUENCE [LARGE SCALE GENOMIC DNA]</scope>
    <source>
        <strain evidence="1 2">9A</strain>
    </source>
</reference>
<comment type="caution">
    <text evidence="1">The sequence shown here is derived from an EMBL/GenBank/DDBJ whole genome shotgun (WGS) entry which is preliminary data.</text>
</comment>
<dbReference type="RefSeq" id="WP_173811361.1">
    <property type="nucleotide sequence ID" value="NZ_JABSNP010000018.1"/>
</dbReference>
<accession>A0ABX2FWB7</accession>
<proteinExistence type="predicted"/>
<keyword evidence="2" id="KW-1185">Reference proteome</keyword>